<dbReference type="Proteomes" id="UP000032671">
    <property type="component" value="Unassembled WGS sequence"/>
</dbReference>
<accession>A0A0D6N111</accession>
<comment type="caution">
    <text evidence="3">The sequence shown here is derived from an EMBL/GenBank/DDBJ whole genome shotgun (WGS) entry which is preliminary data.</text>
</comment>
<feature type="domain" description="NolW-like" evidence="2">
    <location>
        <begin position="110"/>
        <end position="167"/>
    </location>
</feature>
<dbReference type="Proteomes" id="UP000321891">
    <property type="component" value="Unassembled WGS sequence"/>
</dbReference>
<evidence type="ECO:0000313" key="4">
    <source>
        <dbReference type="EMBL" id="GEL59589.1"/>
    </source>
</evidence>
<dbReference type="Gene3D" id="3.30.1370.120">
    <property type="match status" value="1"/>
</dbReference>
<sequence>MNDHFSTVLSCAVFGGFLFTASTASAYEKWEQKPFSYISVNQGISSVLKEFSYINDISIVVSDKVHGQVHGRWLNLSSKEFLQKTGRLYDFDWYDDGAALYISSKSERSTQIMPLHGHSFSHLKSALQQMGLLDTRFDLGAGPATDTVMVAGPPRFIAMVQQTLLSLPAESRPVHRTESASRHLTLFRGSSVSDIVVH</sequence>
<reference evidence="4 6" key="2">
    <citation type="submission" date="2019-07" db="EMBL/GenBank/DDBJ databases">
        <title>Whole genome shotgun sequence of Acetobacter cibinongensis NBRC 16605.</title>
        <authorList>
            <person name="Hosoyama A."/>
            <person name="Uohara A."/>
            <person name="Ohji S."/>
            <person name="Ichikawa N."/>
        </authorList>
    </citation>
    <scope>NUCLEOTIDE SEQUENCE [LARGE SCALE GENOMIC DNA]</scope>
    <source>
        <strain evidence="4 6">NBRC 16605</strain>
    </source>
</reference>
<keyword evidence="1" id="KW-0732">Signal</keyword>
<dbReference type="InterPro" id="IPR038591">
    <property type="entry name" value="NolW-like_sf"/>
</dbReference>
<protein>
    <submittedName>
        <fullName evidence="3 4">Nodulation protein</fullName>
    </submittedName>
</protein>
<evidence type="ECO:0000313" key="3">
    <source>
        <dbReference type="EMBL" id="GAN59211.1"/>
    </source>
</evidence>
<dbReference type="STRING" id="1231339.Abci_002_088"/>
<reference evidence="3 5" key="1">
    <citation type="submission" date="2012-11" db="EMBL/GenBank/DDBJ databases">
        <title>Whole genome sequence of Acetobacter cibinongensis 4H-1.</title>
        <authorList>
            <person name="Azuma Y."/>
            <person name="Higashiura N."/>
            <person name="Hirakawa H."/>
            <person name="Matsushita K."/>
        </authorList>
    </citation>
    <scope>NUCLEOTIDE SEQUENCE [LARGE SCALE GENOMIC DNA]</scope>
    <source>
        <strain evidence="3 5">4H-1</strain>
    </source>
</reference>
<evidence type="ECO:0000313" key="6">
    <source>
        <dbReference type="Proteomes" id="UP000321891"/>
    </source>
</evidence>
<dbReference type="Pfam" id="PF03958">
    <property type="entry name" value="Secretin_N"/>
    <property type="match status" value="1"/>
</dbReference>
<gene>
    <name evidence="4" type="primary">nolW</name>
    <name evidence="3" type="ORF">Abci_002_088</name>
    <name evidence="4" type="ORF">ACI01nite_21910</name>
</gene>
<name>A0A0D6N111_9PROT</name>
<feature type="chain" id="PRO_5030005661" evidence="1">
    <location>
        <begin position="27"/>
        <end position="198"/>
    </location>
</feature>
<dbReference type="Gene3D" id="3.55.50.30">
    <property type="match status" value="1"/>
</dbReference>
<organism evidence="3 5">
    <name type="scientific">Acetobacter cibinongensis</name>
    <dbReference type="NCBI Taxonomy" id="146475"/>
    <lineage>
        <taxon>Bacteria</taxon>
        <taxon>Pseudomonadati</taxon>
        <taxon>Pseudomonadota</taxon>
        <taxon>Alphaproteobacteria</taxon>
        <taxon>Acetobacterales</taxon>
        <taxon>Acetobacteraceae</taxon>
        <taxon>Acetobacter</taxon>
    </lineage>
</organism>
<evidence type="ECO:0000259" key="2">
    <source>
        <dbReference type="Pfam" id="PF03958"/>
    </source>
</evidence>
<dbReference type="EMBL" id="BJVU01000010">
    <property type="protein sequence ID" value="GEL59589.1"/>
    <property type="molecule type" value="Genomic_DNA"/>
</dbReference>
<dbReference type="InterPro" id="IPR005644">
    <property type="entry name" value="NolW-like"/>
</dbReference>
<dbReference type="EMBL" id="BAMV01000002">
    <property type="protein sequence ID" value="GAN59211.1"/>
    <property type="molecule type" value="Genomic_DNA"/>
</dbReference>
<evidence type="ECO:0000313" key="5">
    <source>
        <dbReference type="Proteomes" id="UP000032671"/>
    </source>
</evidence>
<evidence type="ECO:0000256" key="1">
    <source>
        <dbReference type="SAM" id="SignalP"/>
    </source>
</evidence>
<dbReference type="AlphaFoldDB" id="A0A0D6N111"/>
<proteinExistence type="predicted"/>
<accession>A0A6N3SSY1</accession>
<feature type="signal peptide" evidence="1">
    <location>
        <begin position="1"/>
        <end position="26"/>
    </location>
</feature>
<keyword evidence="6" id="KW-1185">Reference proteome</keyword>